<feature type="domain" description="N-acetyltransferase" evidence="1">
    <location>
        <begin position="6"/>
        <end position="160"/>
    </location>
</feature>
<dbReference type="InterPro" id="IPR016181">
    <property type="entry name" value="Acyl_CoA_acyltransferase"/>
</dbReference>
<reference evidence="2 3" key="1">
    <citation type="journal article" date="2016" name="Genome Announc.">
        <title>First Complete Genome Sequence of a Subdivision 6 Acidobacterium Strain.</title>
        <authorList>
            <person name="Huang S."/>
            <person name="Vieira S."/>
            <person name="Bunk B."/>
            <person name="Riedel T."/>
            <person name="Sproer C."/>
            <person name="Overmann J."/>
        </authorList>
    </citation>
    <scope>NUCLEOTIDE SEQUENCE [LARGE SCALE GENOMIC DNA]</scope>
    <source>
        <strain evidence="3">DSM 100886 HEG_-6_39</strain>
    </source>
</reference>
<dbReference type="Proteomes" id="UP000076079">
    <property type="component" value="Chromosome"/>
</dbReference>
<dbReference type="STRING" id="1855912.LuPra_02302"/>
<accession>A0A143PKR5</accession>
<evidence type="ECO:0000259" key="1">
    <source>
        <dbReference type="PROSITE" id="PS51186"/>
    </source>
</evidence>
<dbReference type="PANTHER" id="PTHR43305">
    <property type="entry name" value="FAMILY N-ACETYLTRANSFERASE, PUTATIVE (AFU_ORTHOLOGUE AFUA_2G01380)-RELATED"/>
    <property type="match status" value="1"/>
</dbReference>
<dbReference type="EC" id="2.3.1.1" evidence="2"/>
<keyword evidence="2" id="KW-0012">Acyltransferase</keyword>
<dbReference type="PATRIC" id="fig|1813736.3.peg.2416"/>
<dbReference type="InterPro" id="IPR052777">
    <property type="entry name" value="Acetyltransferase_Enz"/>
</dbReference>
<dbReference type="CDD" id="cd04301">
    <property type="entry name" value="NAT_SF"/>
    <property type="match status" value="1"/>
</dbReference>
<dbReference type="KEGG" id="abac:LuPra_02302"/>
<dbReference type="EMBL" id="CP015136">
    <property type="protein sequence ID" value="AMY09091.1"/>
    <property type="molecule type" value="Genomic_DNA"/>
</dbReference>
<organism evidence="2 3">
    <name type="scientific">Luteitalea pratensis</name>
    <dbReference type="NCBI Taxonomy" id="1855912"/>
    <lineage>
        <taxon>Bacteria</taxon>
        <taxon>Pseudomonadati</taxon>
        <taxon>Acidobacteriota</taxon>
        <taxon>Vicinamibacteria</taxon>
        <taxon>Vicinamibacterales</taxon>
        <taxon>Vicinamibacteraceae</taxon>
        <taxon>Luteitalea</taxon>
    </lineage>
</organism>
<keyword evidence="3" id="KW-1185">Reference proteome</keyword>
<reference evidence="3" key="2">
    <citation type="submission" date="2016-04" db="EMBL/GenBank/DDBJ databases">
        <title>First Complete Genome Sequence of a Subdivision 6 Acidobacterium.</title>
        <authorList>
            <person name="Huang S."/>
            <person name="Vieira S."/>
            <person name="Bunk B."/>
            <person name="Riedel T."/>
            <person name="Sproeer C."/>
            <person name="Overmann J."/>
        </authorList>
    </citation>
    <scope>NUCLEOTIDE SEQUENCE [LARGE SCALE GENOMIC DNA]</scope>
    <source>
        <strain evidence="3">DSM 100886 HEG_-6_39</strain>
    </source>
</reference>
<name>A0A143PKR5_LUTPR</name>
<dbReference type="AlphaFoldDB" id="A0A143PKR5"/>
<dbReference type="SUPFAM" id="SSF55729">
    <property type="entry name" value="Acyl-CoA N-acyltransferases (Nat)"/>
    <property type="match status" value="1"/>
</dbReference>
<dbReference type="PANTHER" id="PTHR43305:SF1">
    <property type="entry name" value="FAMILY N-ACETYLTRANSFERASE, PUTATIVE (AFU_ORTHOLOGUE AFUA_2G01380)-RELATED"/>
    <property type="match status" value="1"/>
</dbReference>
<dbReference type="PROSITE" id="PS51186">
    <property type="entry name" value="GNAT"/>
    <property type="match status" value="1"/>
</dbReference>
<dbReference type="Gene3D" id="3.40.630.30">
    <property type="match status" value="1"/>
</dbReference>
<dbReference type="Pfam" id="PF00583">
    <property type="entry name" value="Acetyltransf_1"/>
    <property type="match status" value="1"/>
</dbReference>
<protein>
    <submittedName>
        <fullName evidence="2">Amino-acid acetyltransferase</fullName>
        <ecNumber evidence="2">2.3.1.1</ecNumber>
    </submittedName>
</protein>
<dbReference type="GO" id="GO:0016747">
    <property type="term" value="F:acyltransferase activity, transferring groups other than amino-acyl groups"/>
    <property type="evidence" value="ECO:0007669"/>
    <property type="project" value="InterPro"/>
</dbReference>
<sequence length="161" mass="16821">MKDAALRIAIADTDADVSAVAALFRAYASSIGVDLNYQGFDAELATLPGQYAAPAGVLLLARRADGEPLGCVGLRRLQGDVAEMKRLYVSPAARGLGLGRALLDAVLAAAGDLDYAEVRLDTLPTMHAAIAMYRSAGFTAVAPYYDTAPAGTLFFARRIVG</sequence>
<evidence type="ECO:0000313" key="2">
    <source>
        <dbReference type="EMBL" id="AMY09091.1"/>
    </source>
</evidence>
<gene>
    <name evidence="2" type="primary">argA_2</name>
    <name evidence="2" type="ORF">LuPra_02302</name>
</gene>
<evidence type="ECO:0000313" key="3">
    <source>
        <dbReference type="Proteomes" id="UP000076079"/>
    </source>
</evidence>
<dbReference type="InterPro" id="IPR000182">
    <property type="entry name" value="GNAT_dom"/>
</dbReference>
<proteinExistence type="predicted"/>
<dbReference type="OrthoDB" id="7205533at2"/>
<keyword evidence="2" id="KW-0808">Transferase</keyword>